<organism evidence="1 2">
    <name type="scientific">Leucogyrophana mollusca</name>
    <dbReference type="NCBI Taxonomy" id="85980"/>
    <lineage>
        <taxon>Eukaryota</taxon>
        <taxon>Fungi</taxon>
        <taxon>Dikarya</taxon>
        <taxon>Basidiomycota</taxon>
        <taxon>Agaricomycotina</taxon>
        <taxon>Agaricomycetes</taxon>
        <taxon>Agaricomycetidae</taxon>
        <taxon>Boletales</taxon>
        <taxon>Boletales incertae sedis</taxon>
        <taxon>Leucogyrophana</taxon>
    </lineage>
</organism>
<protein>
    <submittedName>
        <fullName evidence="1">Glycoside hydrolase family 89 protein</fullName>
    </submittedName>
</protein>
<keyword evidence="2" id="KW-1185">Reference proteome</keyword>
<evidence type="ECO:0000313" key="1">
    <source>
        <dbReference type="EMBL" id="KAH7922343.1"/>
    </source>
</evidence>
<accession>A0ACB8BBK3</accession>
<proteinExistence type="predicted"/>
<keyword evidence="1" id="KW-0378">Hydrolase</keyword>
<sequence length="750" mass="83675">MLLRGLWPTSVVLLASFVLRAVAVSSLAGIYSLVQRRIPAHANSFTFTLAPVGGSSFDSFTLRDGENGGIQIDCGSVSGCARGLYTYASEIGGVDIWWTGSRLDRLPATLPPVGAPITRSAIVPYRYMFNTVTFSYTLAFSTFEDWELLIDWMALRGVNLPLAWVGFEYTLSEVFHEVGLTDDDIADFFSGPAFQAWNRFGNIQHSWSGTLPTQWINDQFALQQQIVPRLVELGMTPVLPSFTGFVPRAMHSLYPNASIVNGSQWAYFDPLYTNDSFLEPFDPLFTTMQTSFIEKQQAAFGNVSHIYTLDQYNENNPYSGDTTYLANISSATFASLRAADPQAIWLMQGWLFYAMESFWTTDLVEAYLGGVPGNDSMIILDLWSEGQPQWERLNSYYGKQWVWCELHDYGGTMGMEGDFYNVTASPLNALAASESMVGMGLTPEGLEGNEIIYDVLLDQAWSPTVINKTAYASAWASRRYPISQLPSGAVSAWDILASSVYDNQNQLVQTPPKSLVELTPAISGLTDLGSIEATLPFYDTNTTLVPALKMLLQARNESEVLTDVPEYQHDLVDIARQILANRFTDLYNTLITAYKSPSTTYEDVSAAGRPMLELIADLDSVLLTNENFLLARWINAARSWAVGNATYADYLEYNARNQITLWGPQGQISDYASKQWGGLVGTYYASRWEAFISYLVEVKENEEPYNATFVAEKMLDIGLQWDNETWAGSWGTEGDSWDVAERLLERWGLV</sequence>
<dbReference type="Proteomes" id="UP000790709">
    <property type="component" value="Unassembled WGS sequence"/>
</dbReference>
<evidence type="ECO:0000313" key="2">
    <source>
        <dbReference type="Proteomes" id="UP000790709"/>
    </source>
</evidence>
<reference evidence="1" key="1">
    <citation type="journal article" date="2021" name="New Phytol.">
        <title>Evolutionary innovations through gain and loss of genes in the ectomycorrhizal Boletales.</title>
        <authorList>
            <person name="Wu G."/>
            <person name="Miyauchi S."/>
            <person name="Morin E."/>
            <person name="Kuo A."/>
            <person name="Drula E."/>
            <person name="Varga T."/>
            <person name="Kohler A."/>
            <person name="Feng B."/>
            <person name="Cao Y."/>
            <person name="Lipzen A."/>
            <person name="Daum C."/>
            <person name="Hundley H."/>
            <person name="Pangilinan J."/>
            <person name="Johnson J."/>
            <person name="Barry K."/>
            <person name="LaButti K."/>
            <person name="Ng V."/>
            <person name="Ahrendt S."/>
            <person name="Min B."/>
            <person name="Choi I.G."/>
            <person name="Park H."/>
            <person name="Plett J.M."/>
            <person name="Magnuson J."/>
            <person name="Spatafora J.W."/>
            <person name="Nagy L.G."/>
            <person name="Henrissat B."/>
            <person name="Grigoriev I.V."/>
            <person name="Yang Z.L."/>
            <person name="Xu J."/>
            <person name="Martin F.M."/>
        </authorList>
    </citation>
    <scope>NUCLEOTIDE SEQUENCE</scope>
    <source>
        <strain evidence="1">KUC20120723A-06</strain>
    </source>
</reference>
<name>A0ACB8BBK3_9AGAM</name>
<gene>
    <name evidence="1" type="ORF">BV22DRAFT_1197491</name>
</gene>
<dbReference type="EMBL" id="MU266488">
    <property type="protein sequence ID" value="KAH7922343.1"/>
    <property type="molecule type" value="Genomic_DNA"/>
</dbReference>
<comment type="caution">
    <text evidence="1">The sequence shown here is derived from an EMBL/GenBank/DDBJ whole genome shotgun (WGS) entry which is preliminary data.</text>
</comment>